<dbReference type="InterPro" id="IPR020004">
    <property type="entry name" value="UDP-GlcNAc_Epase"/>
</dbReference>
<evidence type="ECO:0000259" key="1">
    <source>
        <dbReference type="Pfam" id="PF02350"/>
    </source>
</evidence>
<dbReference type="GO" id="GO:0004553">
    <property type="term" value="F:hydrolase activity, hydrolyzing O-glycosyl compounds"/>
    <property type="evidence" value="ECO:0007669"/>
    <property type="project" value="InterPro"/>
</dbReference>
<feature type="domain" description="UDP-N-acetylglucosamine 2-epimerase" evidence="1">
    <location>
        <begin position="34"/>
        <end position="365"/>
    </location>
</feature>
<keyword evidence="2" id="KW-0378">Hydrolase</keyword>
<dbReference type="GO" id="GO:0006047">
    <property type="term" value="P:UDP-N-acetylglucosamine metabolic process"/>
    <property type="evidence" value="ECO:0007669"/>
    <property type="project" value="InterPro"/>
</dbReference>
<name>A0AA52EHF3_9PROT</name>
<dbReference type="InterPro" id="IPR029767">
    <property type="entry name" value="WecB-like"/>
</dbReference>
<evidence type="ECO:0000313" key="3">
    <source>
        <dbReference type="Proteomes" id="UP001268683"/>
    </source>
</evidence>
<dbReference type="InterPro" id="IPR003331">
    <property type="entry name" value="UDP_GlcNAc_Epimerase_2_dom"/>
</dbReference>
<keyword evidence="3" id="KW-1185">Reference proteome</keyword>
<dbReference type="PANTHER" id="PTHR43174">
    <property type="entry name" value="UDP-N-ACETYLGLUCOSAMINE 2-EPIMERASE"/>
    <property type="match status" value="1"/>
</dbReference>
<dbReference type="EC" id="3.2.1.183" evidence="2"/>
<sequence length="387" mass="43202">MTEANILEEGKKRVVFLTGTRADFGKLKSLISILQQSEDYEVHLFVTGMHMLQKYGYTCSEVEKSGFRNLFKYINQNEYDSMDAILGKTISGLSDYVKEIQPDMIIVHGDRLEALAGAAVGALSNVRVGHIEGGEISGTIDETLRHAVTKLSGYHFVANAKAKLRLMQLGEEETAVHVIGSPDMDIMRSDALPSLEEVKQRYDITFQEYGILLYHPVTTETSGRYAKAMELVSALKESGKNYIVIYPNNDLGADRILEAYKEFEGHDQFKIFPSMRFEYFLSLMKQASFMVGNSSSGVMEAPYFGVPAIDIGSRQSNRAQPKTLLKSQSDKASIMKAITQALEMPREAESLFGEGGSDQKFKAVLDSESLWHRPVQKQFVDLINSSL</sequence>
<protein>
    <submittedName>
        <fullName evidence="2">UDP-N-acetylglucosamine 2-epimerase</fullName>
        <ecNumber evidence="2">3.2.1.183</ecNumber>
    </submittedName>
</protein>
<dbReference type="Proteomes" id="UP001268683">
    <property type="component" value="Chromosome"/>
</dbReference>
<dbReference type="EMBL" id="CP123872">
    <property type="protein sequence ID" value="WND02569.1"/>
    <property type="molecule type" value="Genomic_DNA"/>
</dbReference>
<reference evidence="2" key="1">
    <citation type="submission" date="2023-04" db="EMBL/GenBank/DDBJ databases">
        <title>Complete genome sequence of Temperatibacter marinus.</title>
        <authorList>
            <person name="Rong J.-C."/>
            <person name="Yi M.-L."/>
            <person name="Zhao Q."/>
        </authorList>
    </citation>
    <scope>NUCLEOTIDE SEQUENCE</scope>
    <source>
        <strain evidence="2">NBRC 110045</strain>
    </source>
</reference>
<proteinExistence type="predicted"/>
<dbReference type="PANTHER" id="PTHR43174:SF3">
    <property type="entry name" value="UDP-N-ACETYLGLUCOSAMINE 2-EPIMERASE"/>
    <property type="match status" value="1"/>
</dbReference>
<dbReference type="RefSeq" id="WP_310798404.1">
    <property type="nucleotide sequence ID" value="NZ_CP123872.1"/>
</dbReference>
<dbReference type="AlphaFoldDB" id="A0AA52EHF3"/>
<dbReference type="NCBIfam" id="TIGR03568">
    <property type="entry name" value="NeuC_NnaA"/>
    <property type="match status" value="1"/>
</dbReference>
<dbReference type="Gene3D" id="3.40.50.2000">
    <property type="entry name" value="Glycogen Phosphorylase B"/>
    <property type="match status" value="2"/>
</dbReference>
<organism evidence="2 3">
    <name type="scientific">Temperatibacter marinus</name>
    <dbReference type="NCBI Taxonomy" id="1456591"/>
    <lineage>
        <taxon>Bacteria</taxon>
        <taxon>Pseudomonadati</taxon>
        <taxon>Pseudomonadota</taxon>
        <taxon>Alphaproteobacteria</taxon>
        <taxon>Kordiimonadales</taxon>
        <taxon>Temperatibacteraceae</taxon>
        <taxon>Temperatibacter</taxon>
    </lineage>
</organism>
<accession>A0AA52EHF3</accession>
<keyword evidence="2" id="KW-0326">Glycosidase</keyword>
<gene>
    <name evidence="2" type="primary">neuC</name>
    <name evidence="2" type="ORF">QGN29_13530</name>
</gene>
<dbReference type="Pfam" id="PF02350">
    <property type="entry name" value="Epimerase_2"/>
    <property type="match status" value="1"/>
</dbReference>
<evidence type="ECO:0000313" key="2">
    <source>
        <dbReference type="EMBL" id="WND02569.1"/>
    </source>
</evidence>
<dbReference type="KEGG" id="tmk:QGN29_13530"/>
<dbReference type="SUPFAM" id="SSF53756">
    <property type="entry name" value="UDP-Glycosyltransferase/glycogen phosphorylase"/>
    <property type="match status" value="1"/>
</dbReference>